<dbReference type="HOGENOM" id="CLU_509211_0_0_1"/>
<dbReference type="EnsemblFungi" id="MVLG_07177T0">
    <property type="protein sequence ID" value="MVLG_07177T0"/>
    <property type="gene ID" value="MVLG_07177"/>
</dbReference>
<dbReference type="Proteomes" id="UP000017200">
    <property type="component" value="Unassembled WGS sequence"/>
</dbReference>
<dbReference type="InParanoid" id="U5HJJ5"/>
<reference evidence="2" key="4">
    <citation type="submission" date="2015-06" db="UniProtKB">
        <authorList>
            <consortium name="EnsemblFungi"/>
        </authorList>
    </citation>
    <scope>IDENTIFICATION</scope>
</reference>
<evidence type="ECO:0000313" key="3">
    <source>
        <dbReference type="Proteomes" id="UP000017200"/>
    </source>
</evidence>
<gene>
    <name evidence="1" type="ORF">MVLG_07177</name>
</gene>
<dbReference type="AlphaFoldDB" id="U5HJJ5"/>
<dbReference type="EMBL" id="AEIJ01001071">
    <property type="status" value="NOT_ANNOTATED_CDS"/>
    <property type="molecule type" value="Genomic_DNA"/>
</dbReference>
<name>U5HJJ5_USTV1</name>
<sequence length="535" mass="59595">MKRKFDAVTAPLKLLSHPTFADVGVPMEWTNTKSVTTMRYHSSSRSPVFHDKILQLLYNIKSVYAETPTADYRLGFGVMHTTAYLILVNHESVHVVQLNDCWGSRGRAEFASLANIILGLHLPSVGFSRFFSHQYTPSRGLAEQAVRILALGPNTQDVCKLQLSKDITEVEIIPVECCPPIVRGPHSSRNRAIFAISAFSAGGINVVEHLCPQLSLADASPLRQMWIVWKLLAPEESGNVREVAVTNRLLQNAATLPSHILDHIALHVESRRFAVNDRGAFLPSNTPRVDVAFVTILVPPCHKDRRYRSLIDKKHPPTIRQLVTAFSRLTQVVFAVSDCGINLRGIAPSNVLHVDGEVLVWDLANATFSEYPRSSAKLPTDPEGMCGQGLRSSKTFPASVYTDLKSSIITFVATIARAFEECTDEETRQVWRPFGFGKTFDEINSTPLLALSRNLLFTMNHHQENSDVPTPLEYIERCSAPLAKFFEIILDKEPSADTEAAMRALPSRLLVEVLAPNDATWQEKLDAPLNKKMRV</sequence>
<evidence type="ECO:0000313" key="2">
    <source>
        <dbReference type="EnsemblFungi" id="MVLG_07177T0"/>
    </source>
</evidence>
<dbReference type="OrthoDB" id="10346150at2759"/>
<reference evidence="1 3" key="3">
    <citation type="journal article" date="2015" name="BMC Genomics">
        <title>Sex and parasites: genomic and transcriptomic analysis of Microbotryum lychnidis-dioicae, the biotrophic and plant-castrating anther smut fungus.</title>
        <authorList>
            <person name="Perlin M.H."/>
            <person name="Amselem J."/>
            <person name="Fontanillas E."/>
            <person name="Toh S.S."/>
            <person name="Chen Z."/>
            <person name="Goldberg J."/>
            <person name="Duplessis S."/>
            <person name="Henrissat B."/>
            <person name="Young S."/>
            <person name="Zeng Q."/>
            <person name="Aguileta G."/>
            <person name="Petit E."/>
            <person name="Badouin H."/>
            <person name="Andrews J."/>
            <person name="Razeeq D."/>
            <person name="Gabaldon T."/>
            <person name="Quesneville H."/>
            <person name="Giraud T."/>
            <person name="Hood M.E."/>
            <person name="Schultz D.J."/>
            <person name="Cuomo C.A."/>
        </authorList>
    </citation>
    <scope>NUCLEOTIDE SEQUENCE [LARGE SCALE GENOMIC DNA]</scope>
    <source>
        <strain evidence="3">p1A1 Lamole</strain>
        <strain evidence="1">P1A1 Lamole</strain>
    </source>
</reference>
<reference evidence="3" key="1">
    <citation type="submission" date="2010-11" db="EMBL/GenBank/DDBJ databases">
        <title>The genome sequence of Microbotryum violaceum strain p1A1 Lamole.</title>
        <authorList>
            <person name="Cuomo C."/>
            <person name="Perlin M."/>
            <person name="Young S.K."/>
            <person name="Zeng Q."/>
            <person name="Gargeya S."/>
            <person name="Alvarado L."/>
            <person name="Berlin A."/>
            <person name="Chapman S.B."/>
            <person name="Chen Z."/>
            <person name="Freedman E."/>
            <person name="Gellesch M."/>
            <person name="Goldberg J."/>
            <person name="Griggs A."/>
            <person name="Gujja S."/>
            <person name="Heilman E."/>
            <person name="Heiman D."/>
            <person name="Howarth C."/>
            <person name="Mehta T."/>
            <person name="Neiman D."/>
            <person name="Pearson M."/>
            <person name="Roberts A."/>
            <person name="Saif S."/>
            <person name="Shea T."/>
            <person name="Shenoy N."/>
            <person name="Sisk P."/>
            <person name="Stolte C."/>
            <person name="Sykes S."/>
            <person name="White J."/>
            <person name="Yandava C."/>
            <person name="Haas B."/>
            <person name="Nusbaum C."/>
            <person name="Birren B."/>
        </authorList>
    </citation>
    <scope>NUCLEOTIDE SEQUENCE [LARGE SCALE GENOMIC DNA]</scope>
    <source>
        <strain evidence="3">p1A1 Lamole</strain>
    </source>
</reference>
<organism evidence="1">
    <name type="scientific">Microbotryum lychnidis-dioicae (strain p1A1 Lamole / MvSl-1064)</name>
    <name type="common">Anther smut fungus</name>
    <dbReference type="NCBI Taxonomy" id="683840"/>
    <lineage>
        <taxon>Eukaryota</taxon>
        <taxon>Fungi</taxon>
        <taxon>Dikarya</taxon>
        <taxon>Basidiomycota</taxon>
        <taxon>Pucciniomycotina</taxon>
        <taxon>Microbotryomycetes</taxon>
        <taxon>Microbotryales</taxon>
        <taxon>Microbotryaceae</taxon>
        <taxon>Microbotryum</taxon>
    </lineage>
</organism>
<reference evidence="1" key="2">
    <citation type="submission" date="2010-11" db="EMBL/GenBank/DDBJ databases">
        <authorList>
            <consortium name="The Broad Institute Genome Sequencing Platform"/>
            <person name="Earl A."/>
            <person name="Ward D."/>
            <person name="Feldgarden M."/>
            <person name="Gevers D."/>
            <person name="Butler R."/>
            <person name="Young S.K."/>
            <person name="Zeng Q."/>
            <person name="Gargeya S."/>
            <person name="Fitzgerald M."/>
            <person name="Haas B."/>
            <person name="Abouelleil A."/>
            <person name="Alvarado L."/>
            <person name="Arachchi H.M."/>
            <person name="Berlin A."/>
            <person name="Brown A."/>
            <person name="Chapman S.B."/>
            <person name="Chen Z."/>
            <person name="Dunbar C."/>
            <person name="Freedman E."/>
            <person name="Gearin G."/>
            <person name="Gellesch M."/>
            <person name="Goldberg J."/>
            <person name="Griggs A."/>
            <person name="Gujja S."/>
            <person name="Heilman E."/>
            <person name="Heiman D."/>
            <person name="Howarth C."/>
            <person name="Larson L."/>
            <person name="Lui A."/>
            <person name="MacDonald P.J.P."/>
            <person name="Mehta T."/>
            <person name="Montmayeur A."/>
            <person name="Murphy C."/>
            <person name="Neiman D."/>
            <person name="Pearson M."/>
            <person name="Priest M."/>
            <person name="Roberts A."/>
            <person name="Saif S."/>
            <person name="Shea T."/>
            <person name="Shenoy N."/>
            <person name="Sisk P."/>
            <person name="Stolte C."/>
            <person name="Sykes S."/>
            <person name="White J."/>
            <person name="Yandava C."/>
            <person name="Wortman J."/>
            <person name="Nusbaum C."/>
            <person name="Birren B."/>
        </authorList>
    </citation>
    <scope>NUCLEOTIDE SEQUENCE</scope>
    <source>
        <strain evidence="1">P1A1 Lamole</strain>
    </source>
</reference>
<accession>U5HJJ5</accession>
<dbReference type="EMBL" id="GL541868">
    <property type="protein sequence ID" value="KDE02256.1"/>
    <property type="molecule type" value="Genomic_DNA"/>
</dbReference>
<evidence type="ECO:0000313" key="1">
    <source>
        <dbReference type="EMBL" id="KDE02256.1"/>
    </source>
</evidence>
<proteinExistence type="predicted"/>
<keyword evidence="3" id="KW-1185">Reference proteome</keyword>
<protein>
    <submittedName>
        <fullName evidence="1 2">Uncharacterized protein</fullName>
    </submittedName>
</protein>